<feature type="chain" id="PRO_5023064946" evidence="2">
    <location>
        <begin position="19"/>
        <end position="160"/>
    </location>
</feature>
<comment type="caution">
    <text evidence="3">The sequence shown here is derived from an EMBL/GenBank/DDBJ whole genome shotgun (WGS) entry which is preliminary data.</text>
</comment>
<keyword evidence="2" id="KW-0732">Signal</keyword>
<sequence>MKLHLLPFLFLLLLLVLAQCTERQGGQHVQGGTHMEKRSVKKFKKPKSRKKVFRKKSKSSKSELSETVPISLENTEWQYNKAWQGSGTPEAHATKRNNQRTAARTPEEDPRNGWGKWIPSSRRGDLPKNWKIWDDNMTTSRASIGDTPEHWQSYINRQED</sequence>
<feature type="region of interest" description="Disordered" evidence="1">
    <location>
        <begin position="82"/>
        <end position="160"/>
    </location>
</feature>
<name>A0A5B7DPJ4_PORTR</name>
<feature type="signal peptide" evidence="2">
    <location>
        <begin position="1"/>
        <end position="18"/>
    </location>
</feature>
<evidence type="ECO:0000313" key="4">
    <source>
        <dbReference type="Proteomes" id="UP000324222"/>
    </source>
</evidence>
<accession>A0A5B7DPJ4</accession>
<evidence type="ECO:0000256" key="1">
    <source>
        <dbReference type="SAM" id="MobiDB-lite"/>
    </source>
</evidence>
<feature type="compositionally biased region" description="Basic residues" evidence="1">
    <location>
        <begin position="39"/>
        <end position="59"/>
    </location>
</feature>
<organism evidence="3 4">
    <name type="scientific">Portunus trituberculatus</name>
    <name type="common">Swimming crab</name>
    <name type="synonym">Neptunus trituberculatus</name>
    <dbReference type="NCBI Taxonomy" id="210409"/>
    <lineage>
        <taxon>Eukaryota</taxon>
        <taxon>Metazoa</taxon>
        <taxon>Ecdysozoa</taxon>
        <taxon>Arthropoda</taxon>
        <taxon>Crustacea</taxon>
        <taxon>Multicrustacea</taxon>
        <taxon>Malacostraca</taxon>
        <taxon>Eumalacostraca</taxon>
        <taxon>Eucarida</taxon>
        <taxon>Decapoda</taxon>
        <taxon>Pleocyemata</taxon>
        <taxon>Brachyura</taxon>
        <taxon>Eubrachyura</taxon>
        <taxon>Portunoidea</taxon>
        <taxon>Portunidae</taxon>
        <taxon>Portuninae</taxon>
        <taxon>Portunus</taxon>
    </lineage>
</organism>
<proteinExistence type="predicted"/>
<dbReference type="EMBL" id="VSRR010001207">
    <property type="protein sequence ID" value="MPC23450.1"/>
    <property type="molecule type" value="Genomic_DNA"/>
</dbReference>
<evidence type="ECO:0000313" key="3">
    <source>
        <dbReference type="EMBL" id="MPC23450.1"/>
    </source>
</evidence>
<reference evidence="3 4" key="1">
    <citation type="submission" date="2019-05" db="EMBL/GenBank/DDBJ databases">
        <title>Another draft genome of Portunus trituberculatus and its Hox gene families provides insights of decapod evolution.</title>
        <authorList>
            <person name="Jeong J.-H."/>
            <person name="Song I."/>
            <person name="Kim S."/>
            <person name="Choi T."/>
            <person name="Kim D."/>
            <person name="Ryu S."/>
            <person name="Kim W."/>
        </authorList>
    </citation>
    <scope>NUCLEOTIDE SEQUENCE [LARGE SCALE GENOMIC DNA]</scope>
    <source>
        <tissue evidence="3">Muscle</tissue>
    </source>
</reference>
<keyword evidence="4" id="KW-1185">Reference proteome</keyword>
<evidence type="ECO:0000256" key="2">
    <source>
        <dbReference type="SAM" id="SignalP"/>
    </source>
</evidence>
<dbReference type="Proteomes" id="UP000324222">
    <property type="component" value="Unassembled WGS sequence"/>
</dbReference>
<protein>
    <submittedName>
        <fullName evidence="3">Uncharacterized protein</fullName>
    </submittedName>
</protein>
<feature type="compositionally biased region" description="Basic and acidic residues" evidence="1">
    <location>
        <begin position="122"/>
        <end position="134"/>
    </location>
</feature>
<dbReference type="AlphaFoldDB" id="A0A5B7DPJ4"/>
<gene>
    <name evidence="3" type="ORF">E2C01_016499</name>
</gene>
<feature type="region of interest" description="Disordered" evidence="1">
    <location>
        <begin position="24"/>
        <end position="67"/>
    </location>
</feature>